<dbReference type="SUPFAM" id="SSF143456">
    <property type="entry name" value="VC0467-like"/>
    <property type="match status" value="1"/>
</dbReference>
<reference evidence="1 2" key="1">
    <citation type="submission" date="2017-11" db="EMBL/GenBank/DDBJ databases">
        <title>Infants hospitalized years apart are colonized by the same room-sourced microbial strains.</title>
        <authorList>
            <person name="Brooks B."/>
            <person name="Olm M.R."/>
            <person name="Firek B.A."/>
            <person name="Baker R."/>
            <person name="Thomas B.C."/>
            <person name="Morowitz M.J."/>
            <person name="Banfield J.F."/>
        </authorList>
    </citation>
    <scope>NUCLEOTIDE SEQUENCE [LARGE SCALE GENOMIC DNA]</scope>
    <source>
        <strain evidence="1">S2_009_000_R2_76</strain>
    </source>
</reference>
<dbReference type="AlphaFoldDB" id="A0A2W5F7K2"/>
<comment type="caution">
    <text evidence="1">The sequence shown here is derived from an EMBL/GenBank/DDBJ whole genome shotgun (WGS) entry which is preliminary data.</text>
</comment>
<dbReference type="Pfam" id="PF02622">
    <property type="entry name" value="DUF179"/>
    <property type="match status" value="1"/>
</dbReference>
<organism evidence="1 2">
    <name type="scientific">Pseudopedobacter saltans</name>
    <dbReference type="NCBI Taxonomy" id="151895"/>
    <lineage>
        <taxon>Bacteria</taxon>
        <taxon>Pseudomonadati</taxon>
        <taxon>Bacteroidota</taxon>
        <taxon>Sphingobacteriia</taxon>
        <taxon>Sphingobacteriales</taxon>
        <taxon>Sphingobacteriaceae</taxon>
        <taxon>Pseudopedobacter</taxon>
    </lineage>
</organism>
<evidence type="ECO:0000313" key="1">
    <source>
        <dbReference type="EMBL" id="PZP51965.1"/>
    </source>
</evidence>
<dbReference type="Proteomes" id="UP000249645">
    <property type="component" value="Unassembled WGS sequence"/>
</dbReference>
<protein>
    <submittedName>
        <fullName evidence="1">YqgE/AlgH family protein</fullName>
    </submittedName>
</protein>
<dbReference type="EMBL" id="QFOI01000016">
    <property type="protein sequence ID" value="PZP51965.1"/>
    <property type="molecule type" value="Genomic_DNA"/>
</dbReference>
<evidence type="ECO:0000313" key="2">
    <source>
        <dbReference type="Proteomes" id="UP000249645"/>
    </source>
</evidence>
<proteinExistence type="predicted"/>
<accession>A0A2W5F7K2</accession>
<dbReference type="Gene3D" id="3.40.1740.10">
    <property type="entry name" value="VC0467-like"/>
    <property type="match status" value="1"/>
</dbReference>
<dbReference type="PANTHER" id="PTHR31984">
    <property type="entry name" value="TRANSPORTER, PUTATIVE (DUF179)-RELATED"/>
    <property type="match status" value="1"/>
</dbReference>
<name>A0A2W5F7K2_9SPHI</name>
<gene>
    <name evidence="1" type="ORF">DI598_01890</name>
</gene>
<dbReference type="InterPro" id="IPR003774">
    <property type="entry name" value="AlgH-like"/>
</dbReference>
<dbReference type="PANTHER" id="PTHR31984:SF17">
    <property type="entry name" value="TRANSCRIPTIONAL REGULATOR"/>
    <property type="match status" value="1"/>
</dbReference>
<sequence length="149" mass="16844">MLLGKTLSTISFDGQDYFGDATILIVEHDDNGSLGFIVDRFSDNRLNDLVEFVDSPSIGLYEGGPMQQDRLYFIHRIDDVTVGGVLVREGLFWGGNFKKALELIHTGKSNANDIKIFVGYCGWDKGQLEDELKNDSWFIVERSLEDLFQ</sequence>